<evidence type="ECO:0000256" key="2">
    <source>
        <dbReference type="ARBA" id="ARBA00023043"/>
    </source>
</evidence>
<dbReference type="PANTHER" id="PTHR24198">
    <property type="entry name" value="ANKYRIN REPEAT AND PROTEIN KINASE DOMAIN-CONTAINING PROTEIN"/>
    <property type="match status" value="1"/>
</dbReference>
<dbReference type="InterPro" id="IPR002110">
    <property type="entry name" value="Ankyrin_rpt"/>
</dbReference>
<sequence>MSANQTIAFTPRQHSNGMLQHIIFSDGTWMCSTTGMMFVTAGTVHVMYHVVTAPPISGVRCARFRVSARWGALKAVLLPRTCMGPAHMLRVTAAGVSMIRAVGATEMHMALDGDLMRWVCEPPYVHNRCNIAVVYGTVDQLHLDCMMPLYLNMVTDPNRPDDDGVTPLMHAIRNKCAYVTERLLYAHCVDVTVADKQGRTALHWAVLWDQTLVGELMSRGASVNVGGTCTPMDMIFTGPDSKHRAAMALTLMASMEPLRMSGTTLRLVMRHMPQLANTMLLRGVTDKDAIVTEMCRYGYTSLFHNYAQDMSRLPPHLHIACLSMTYEDCAAVHKSRSAYEKAQCAILRELRKEYNYDVNALDRLGNCGLWYALRNRNTIVCQYMMRHKIGLKSRRPQCVDEMIVYAFLCEDPKTITLFAHQFDIDKHIWFAGKLRTPYHHYKEMAEGNAVFTAYVLNNVLAINSSKTTKPWSLSCMRGMDI</sequence>
<evidence type="ECO:0000256" key="1">
    <source>
        <dbReference type="ARBA" id="ARBA00022737"/>
    </source>
</evidence>
<dbReference type="EMBL" id="KT804738">
    <property type="protein sequence ID" value="AMM72731.1"/>
    <property type="molecule type" value="Genomic_DNA"/>
</dbReference>
<protein>
    <submittedName>
        <fullName evidence="3">Ankyrin repeat-containing protein</fullName>
    </submittedName>
</protein>
<dbReference type="PANTHER" id="PTHR24198:SF165">
    <property type="entry name" value="ANKYRIN REPEAT-CONTAINING PROTEIN-RELATED"/>
    <property type="match status" value="1"/>
</dbReference>
<accession>A0A140GB92</accession>
<reference evidence="3 4" key="2">
    <citation type="journal article" date="2016" name="Genome Announc.">
        <title>Complete Genome Sequence of a Giant Sea Perch Iridovirus in Kaohsiung, Taiwan.</title>
        <authorList>
            <person name="Wen C.M."/>
            <person name="Hong J.R."/>
        </authorList>
    </citation>
    <scope>NUCLEOTIDE SEQUENCE [LARGE SCALE GENOMIC DNA]</scope>
    <source>
        <strain evidence="3">GSIV-K1</strain>
    </source>
</reference>
<dbReference type="SMART" id="SM00248">
    <property type="entry name" value="ANK"/>
    <property type="match status" value="2"/>
</dbReference>
<name>A0A140GB92_GSIV</name>
<dbReference type="Pfam" id="PF12796">
    <property type="entry name" value="Ank_2"/>
    <property type="match status" value="1"/>
</dbReference>
<keyword evidence="1" id="KW-0677">Repeat</keyword>
<dbReference type="InterPro" id="IPR036770">
    <property type="entry name" value="Ankyrin_rpt-contain_sf"/>
</dbReference>
<keyword evidence="2" id="KW-0040">ANK repeat</keyword>
<dbReference type="Gene3D" id="1.25.40.20">
    <property type="entry name" value="Ankyrin repeat-containing domain"/>
    <property type="match status" value="1"/>
</dbReference>
<proteinExistence type="predicted"/>
<dbReference type="SMR" id="A0A140GB92"/>
<organism evidence="3 4">
    <name type="scientific">Giant seaperch iridovirus</name>
    <name type="common">GSIV</name>
    <dbReference type="NCBI Taxonomy" id="176655"/>
    <lineage>
        <taxon>Viruses</taxon>
        <taxon>Varidnaviria</taxon>
        <taxon>Bamfordvirae</taxon>
        <taxon>Nucleocytoviricota</taxon>
        <taxon>Megaviricetes</taxon>
        <taxon>Pimascovirales</taxon>
        <taxon>Pimascovirales incertae sedis</taxon>
        <taxon>Iridoviridae</taxon>
        <taxon>Alphairidovirinae</taxon>
        <taxon>Megalocytivirus</taxon>
        <taxon>Megalocytivirus pagrus1</taxon>
        <taxon>Infectious spleen and kidney necrosis virus</taxon>
    </lineage>
</organism>
<evidence type="ECO:0000313" key="4">
    <source>
        <dbReference type="Proteomes" id="UP000160611"/>
    </source>
</evidence>
<reference evidence="3 4" key="1">
    <citation type="journal article" date="2016" name="Apoptosis">
        <title>GSIV serine/threonine kinase can induce apoptotic cell death via p53 and pro-apoptotic gene Bax upregulation in fish cells.</title>
        <authorList>
            <person name="Reshi L."/>
            <person name="Wu H.C."/>
            <person name="Wu J.L."/>
            <person name="Wang H.V."/>
            <person name="Hong J.R."/>
        </authorList>
    </citation>
    <scope>NUCLEOTIDE SEQUENCE [LARGE SCALE GENOMIC DNA]</scope>
    <source>
        <strain evidence="3">GSIV-K1</strain>
    </source>
</reference>
<dbReference type="SUPFAM" id="SSF48403">
    <property type="entry name" value="Ankyrin repeat"/>
    <property type="match status" value="1"/>
</dbReference>
<evidence type="ECO:0000313" key="3">
    <source>
        <dbReference type="EMBL" id="AMM72731.1"/>
    </source>
</evidence>
<dbReference type="Proteomes" id="UP000160611">
    <property type="component" value="Segment"/>
</dbReference>